<reference evidence="1 2" key="1">
    <citation type="submission" date="2018-06" db="EMBL/GenBank/DDBJ databases">
        <title>Complete genome of Desulfovibrio indonesiensis P37SLT.</title>
        <authorList>
            <person name="Crispim J.S."/>
            <person name="Vidigal P.M.P."/>
            <person name="Silva L.C.F."/>
            <person name="Laguardia C.N."/>
            <person name="Araujo L.C."/>
            <person name="Dias R.S."/>
            <person name="Sousa M.P."/>
            <person name="Paula S.O."/>
            <person name="Silva C."/>
        </authorList>
    </citation>
    <scope>NUCLEOTIDE SEQUENCE [LARGE SCALE GENOMIC DNA]</scope>
    <source>
        <strain evidence="1 2">P37SLT</strain>
    </source>
</reference>
<evidence type="ECO:0000313" key="1">
    <source>
        <dbReference type="EMBL" id="TVM06535.1"/>
    </source>
</evidence>
<sequence length="159" mass="18263">MPTIENRGRPRYKAVVQVNGIRKEKRFPDDSRESKRAALKWELDMRELLKQEQEKQTPTTSSPSIHAWGTEYLSDVEARFITKTYKEKCASFRLLIKELGKNTPVDNISVGQAQAFLSKQFSTRSGYAVNKDRKNLAAAWTWGSRFMNGFPDGKNPFQS</sequence>
<dbReference type="Proteomes" id="UP000448292">
    <property type="component" value="Unassembled WGS sequence"/>
</dbReference>
<keyword evidence="2" id="KW-1185">Reference proteome</keyword>
<protein>
    <submittedName>
        <fullName evidence="1">Site-specific integrase</fullName>
    </submittedName>
</protein>
<dbReference type="EMBL" id="QMIE01000212">
    <property type="protein sequence ID" value="TVM06535.1"/>
    <property type="molecule type" value="Genomic_DNA"/>
</dbReference>
<feature type="non-terminal residue" evidence="1">
    <location>
        <position position="159"/>
    </location>
</feature>
<name>A0A7M3M968_9BACT</name>
<gene>
    <name evidence="1" type="ORF">DPQ33_19440</name>
</gene>
<dbReference type="AlphaFoldDB" id="A0A7M3M968"/>
<evidence type="ECO:0000313" key="2">
    <source>
        <dbReference type="Proteomes" id="UP000448292"/>
    </source>
</evidence>
<accession>A0A7M3M968</accession>
<proteinExistence type="predicted"/>
<organism evidence="1 2">
    <name type="scientific">Oceanidesulfovibrio indonesiensis</name>
    <dbReference type="NCBI Taxonomy" id="54767"/>
    <lineage>
        <taxon>Bacteria</taxon>
        <taxon>Pseudomonadati</taxon>
        <taxon>Thermodesulfobacteriota</taxon>
        <taxon>Desulfovibrionia</taxon>
        <taxon>Desulfovibrionales</taxon>
        <taxon>Desulfovibrionaceae</taxon>
        <taxon>Oceanidesulfovibrio</taxon>
    </lineage>
</organism>
<comment type="caution">
    <text evidence="1">The sequence shown here is derived from an EMBL/GenBank/DDBJ whole genome shotgun (WGS) entry which is preliminary data.</text>
</comment>